<feature type="chain" id="PRO_5046336115" description="Secreted protein" evidence="1">
    <location>
        <begin position="19"/>
        <end position="136"/>
    </location>
</feature>
<dbReference type="EMBL" id="BAABCM010000003">
    <property type="protein sequence ID" value="GAA3806799.1"/>
    <property type="molecule type" value="Genomic_DNA"/>
</dbReference>
<dbReference type="PROSITE" id="PS51257">
    <property type="entry name" value="PROKAR_LIPOPROTEIN"/>
    <property type="match status" value="1"/>
</dbReference>
<comment type="caution">
    <text evidence="2">The sequence shown here is derived from an EMBL/GenBank/DDBJ whole genome shotgun (WGS) entry which is preliminary data.</text>
</comment>
<reference evidence="3" key="1">
    <citation type="journal article" date="2019" name="Int. J. Syst. Evol. Microbiol.">
        <title>The Global Catalogue of Microorganisms (GCM) 10K type strain sequencing project: providing services to taxonomists for standard genome sequencing and annotation.</title>
        <authorList>
            <consortium name="The Broad Institute Genomics Platform"/>
            <consortium name="The Broad Institute Genome Sequencing Center for Infectious Disease"/>
            <person name="Wu L."/>
            <person name="Ma J."/>
        </authorList>
    </citation>
    <scope>NUCLEOTIDE SEQUENCE [LARGE SCALE GENOMIC DNA]</scope>
    <source>
        <strain evidence="3">JCM 17017</strain>
    </source>
</reference>
<evidence type="ECO:0000313" key="2">
    <source>
        <dbReference type="EMBL" id="GAA3806799.1"/>
    </source>
</evidence>
<feature type="signal peptide" evidence="1">
    <location>
        <begin position="1"/>
        <end position="18"/>
    </location>
</feature>
<keyword evidence="3" id="KW-1185">Reference proteome</keyword>
<gene>
    <name evidence="2" type="ORF">GCM10022380_25520</name>
</gene>
<organism evidence="2 3">
    <name type="scientific">Amycolatopsis tucumanensis</name>
    <dbReference type="NCBI Taxonomy" id="401106"/>
    <lineage>
        <taxon>Bacteria</taxon>
        <taxon>Bacillati</taxon>
        <taxon>Actinomycetota</taxon>
        <taxon>Actinomycetes</taxon>
        <taxon>Pseudonocardiales</taxon>
        <taxon>Pseudonocardiaceae</taxon>
        <taxon>Amycolatopsis</taxon>
    </lineage>
</organism>
<accession>A0ABP7I237</accession>
<evidence type="ECO:0000256" key="1">
    <source>
        <dbReference type="SAM" id="SignalP"/>
    </source>
</evidence>
<dbReference type="Proteomes" id="UP001501624">
    <property type="component" value="Unassembled WGS sequence"/>
</dbReference>
<dbReference type="RefSeq" id="WP_237339935.1">
    <property type="nucleotide sequence ID" value="NZ_BAABCM010000003.1"/>
</dbReference>
<sequence length="136" mass="13326">MRTVVAVLGIGSALAACAPVACPAIGYAAPSRVVLPAVPDVASVELRLCQSGTCSTARATQAGGVVAPDLGSTRAQRFEAGHGDVTVRLLTADGREALGAGGSVPVHVASFGSGPCTQHVAHVDVIVGADGTVSGR</sequence>
<evidence type="ECO:0008006" key="4">
    <source>
        <dbReference type="Google" id="ProtNLM"/>
    </source>
</evidence>
<proteinExistence type="predicted"/>
<keyword evidence="1" id="KW-0732">Signal</keyword>
<evidence type="ECO:0000313" key="3">
    <source>
        <dbReference type="Proteomes" id="UP001501624"/>
    </source>
</evidence>
<protein>
    <recommendedName>
        <fullName evidence="4">Secreted protein</fullName>
    </recommendedName>
</protein>
<name>A0ABP7I237_9PSEU</name>